<dbReference type="Pfam" id="PF00392">
    <property type="entry name" value="GntR"/>
    <property type="match status" value="1"/>
</dbReference>
<dbReference type="InterPro" id="IPR004839">
    <property type="entry name" value="Aminotransferase_I/II_large"/>
</dbReference>
<dbReference type="PANTHER" id="PTHR46577">
    <property type="entry name" value="HTH-TYPE TRANSCRIPTIONAL REGULATORY PROTEIN GABR"/>
    <property type="match status" value="1"/>
</dbReference>
<dbReference type="InterPro" id="IPR036388">
    <property type="entry name" value="WH-like_DNA-bd_sf"/>
</dbReference>
<proteinExistence type="inferred from homology"/>
<dbReference type="SUPFAM" id="SSF46785">
    <property type="entry name" value="Winged helix' DNA-binding domain"/>
    <property type="match status" value="1"/>
</dbReference>
<dbReference type="Gene3D" id="1.10.10.10">
    <property type="entry name" value="Winged helix-like DNA-binding domain superfamily/Winged helix DNA-binding domain"/>
    <property type="match status" value="1"/>
</dbReference>
<dbReference type="InterPro" id="IPR036390">
    <property type="entry name" value="WH_DNA-bd_sf"/>
</dbReference>
<dbReference type="EMBL" id="QUNO01000005">
    <property type="protein sequence ID" value="REH48405.1"/>
    <property type="molecule type" value="Genomic_DNA"/>
</dbReference>
<dbReference type="Proteomes" id="UP000256269">
    <property type="component" value="Unassembled WGS sequence"/>
</dbReference>
<keyword evidence="4 7" id="KW-0238">DNA-binding</keyword>
<evidence type="ECO:0000313" key="7">
    <source>
        <dbReference type="EMBL" id="REH48405.1"/>
    </source>
</evidence>
<dbReference type="GO" id="GO:0030170">
    <property type="term" value="F:pyridoxal phosphate binding"/>
    <property type="evidence" value="ECO:0007669"/>
    <property type="project" value="InterPro"/>
</dbReference>
<keyword evidence="8" id="KW-1185">Reference proteome</keyword>
<dbReference type="InterPro" id="IPR015424">
    <property type="entry name" value="PyrdxlP-dep_Trfase"/>
</dbReference>
<evidence type="ECO:0000256" key="3">
    <source>
        <dbReference type="ARBA" id="ARBA00023015"/>
    </source>
</evidence>
<accession>A0A3E0HQZ3</accession>
<organism evidence="7 8">
    <name type="scientific">Kutzneria buriramensis</name>
    <dbReference type="NCBI Taxonomy" id="1045776"/>
    <lineage>
        <taxon>Bacteria</taxon>
        <taxon>Bacillati</taxon>
        <taxon>Actinomycetota</taxon>
        <taxon>Actinomycetes</taxon>
        <taxon>Pseudonocardiales</taxon>
        <taxon>Pseudonocardiaceae</taxon>
        <taxon>Kutzneria</taxon>
    </lineage>
</organism>
<evidence type="ECO:0000256" key="1">
    <source>
        <dbReference type="ARBA" id="ARBA00005384"/>
    </source>
</evidence>
<evidence type="ECO:0000313" key="8">
    <source>
        <dbReference type="Proteomes" id="UP000256269"/>
    </source>
</evidence>
<dbReference type="InterPro" id="IPR051446">
    <property type="entry name" value="HTH_trans_reg/aminotransferase"/>
</dbReference>
<feature type="domain" description="HTH gntR-type" evidence="6">
    <location>
        <begin position="15"/>
        <end position="83"/>
    </location>
</feature>
<dbReference type="InterPro" id="IPR015421">
    <property type="entry name" value="PyrdxlP-dep_Trfase_major"/>
</dbReference>
<dbReference type="SUPFAM" id="SSF53383">
    <property type="entry name" value="PLP-dependent transferases"/>
    <property type="match status" value="1"/>
</dbReference>
<reference evidence="7 8" key="1">
    <citation type="submission" date="2018-08" db="EMBL/GenBank/DDBJ databases">
        <title>Genomic Encyclopedia of Archaeal and Bacterial Type Strains, Phase II (KMG-II): from individual species to whole genera.</title>
        <authorList>
            <person name="Goeker M."/>
        </authorList>
    </citation>
    <scope>NUCLEOTIDE SEQUENCE [LARGE SCALE GENOMIC DNA]</scope>
    <source>
        <strain evidence="7 8">DSM 45791</strain>
    </source>
</reference>
<keyword evidence="3" id="KW-0805">Transcription regulation</keyword>
<dbReference type="CDD" id="cd00609">
    <property type="entry name" value="AAT_like"/>
    <property type="match status" value="1"/>
</dbReference>
<keyword evidence="5" id="KW-0804">Transcription</keyword>
<dbReference type="AlphaFoldDB" id="A0A3E0HQZ3"/>
<sequence length="445" mass="48090">MTVEELSCIQSVVRIPRYKQVVDTLAAELRAGRWPVGTRLPTHRELAAREGIALVTATRVYAELEAMGLVTGEQGRGTFVRELPELSGIDQQLMAADVVDLRFNYPAIPGQADLLRNALRELAGSGEVEAFLHYQPHAGRLDDRAAVARHLGRRGLAVDAAQVLIVSGAQHGLASTVMATLRRGDVVAADAVTYPGFKAIAHALGLELAVYSDLDELCRRRPVRAVYTMPTLHNPLGTVLTLAARKRLVATARRHGLLIIEDAAYAYLAPDAPPPVFALAPEITVYVSSLSKSVATGLRVGYVAAAPPVVPAIERVVRATTWHTPGLNVAIARRWLDDGTVDRLEAHKRTDAHMRQSIARDVFAGLPVVGHPSSYFLWLPLGESARADRIAASLARQRISVSTAEEFAVSQAPQALRLALGSIPVPDLRRVLSAVRSAVDDEAHR</sequence>
<comment type="similarity">
    <text evidence="1">In the C-terminal section; belongs to the class-I pyridoxal-phosphate-dependent aminotransferase family.</text>
</comment>
<dbReference type="Pfam" id="PF00155">
    <property type="entry name" value="Aminotran_1_2"/>
    <property type="match status" value="1"/>
</dbReference>
<dbReference type="PROSITE" id="PS50949">
    <property type="entry name" value="HTH_GNTR"/>
    <property type="match status" value="1"/>
</dbReference>
<dbReference type="GO" id="GO:0003700">
    <property type="term" value="F:DNA-binding transcription factor activity"/>
    <property type="evidence" value="ECO:0007669"/>
    <property type="project" value="InterPro"/>
</dbReference>
<gene>
    <name evidence="7" type="ORF">BCF44_105263</name>
</gene>
<dbReference type="SMART" id="SM00345">
    <property type="entry name" value="HTH_GNTR"/>
    <property type="match status" value="1"/>
</dbReference>
<dbReference type="InterPro" id="IPR000524">
    <property type="entry name" value="Tscrpt_reg_HTH_GntR"/>
</dbReference>
<evidence type="ECO:0000256" key="4">
    <source>
        <dbReference type="ARBA" id="ARBA00023125"/>
    </source>
</evidence>
<evidence type="ECO:0000256" key="5">
    <source>
        <dbReference type="ARBA" id="ARBA00023163"/>
    </source>
</evidence>
<dbReference type="GO" id="GO:0003677">
    <property type="term" value="F:DNA binding"/>
    <property type="evidence" value="ECO:0007669"/>
    <property type="project" value="UniProtKB-KW"/>
</dbReference>
<dbReference type="PANTHER" id="PTHR46577:SF1">
    <property type="entry name" value="HTH-TYPE TRANSCRIPTIONAL REGULATORY PROTEIN GABR"/>
    <property type="match status" value="1"/>
</dbReference>
<keyword evidence="2" id="KW-0663">Pyridoxal phosphate</keyword>
<protein>
    <submittedName>
        <fullName evidence="7">DNA-binding transcriptional MocR family regulator</fullName>
    </submittedName>
</protein>
<dbReference type="CDD" id="cd07377">
    <property type="entry name" value="WHTH_GntR"/>
    <property type="match status" value="1"/>
</dbReference>
<dbReference type="Gene3D" id="3.40.640.10">
    <property type="entry name" value="Type I PLP-dependent aspartate aminotransferase-like (Major domain)"/>
    <property type="match status" value="1"/>
</dbReference>
<name>A0A3E0HQZ3_9PSEU</name>
<comment type="caution">
    <text evidence="7">The sequence shown here is derived from an EMBL/GenBank/DDBJ whole genome shotgun (WGS) entry which is preliminary data.</text>
</comment>
<evidence type="ECO:0000256" key="2">
    <source>
        <dbReference type="ARBA" id="ARBA00022898"/>
    </source>
</evidence>
<evidence type="ECO:0000259" key="6">
    <source>
        <dbReference type="PROSITE" id="PS50949"/>
    </source>
</evidence>